<feature type="region of interest" description="Disordered" evidence="1">
    <location>
        <begin position="1"/>
        <end position="26"/>
    </location>
</feature>
<feature type="domain" description="SPOR" evidence="3">
    <location>
        <begin position="186"/>
        <end position="267"/>
    </location>
</feature>
<dbReference type="EMBL" id="JACU01000005">
    <property type="protein sequence ID" value="KMS55235.1"/>
    <property type="molecule type" value="Genomic_DNA"/>
</dbReference>
<dbReference type="AlphaFoldDB" id="A0A0J8AKR6"/>
<dbReference type="InterPro" id="IPR036680">
    <property type="entry name" value="SPOR-like_sf"/>
</dbReference>
<reference evidence="4 5" key="1">
    <citation type="journal article" date="2015" name="G3 (Bethesda)">
        <title>Insights into Ongoing Evolution of the Hexachlorocyclohexane Catabolic Pathway from Comparative Genomics of Ten Sphingomonadaceae Strains.</title>
        <authorList>
            <person name="Pearce S.L."/>
            <person name="Oakeshott J.G."/>
            <person name="Pandey G."/>
        </authorList>
    </citation>
    <scope>NUCLEOTIDE SEQUENCE [LARGE SCALE GENOMIC DNA]</scope>
    <source>
        <strain evidence="4 5">LL02</strain>
    </source>
</reference>
<organism evidence="4 5">
    <name type="scientific">Novosphingobium barchaimii LL02</name>
    <dbReference type="NCBI Taxonomy" id="1114963"/>
    <lineage>
        <taxon>Bacteria</taxon>
        <taxon>Pseudomonadati</taxon>
        <taxon>Pseudomonadota</taxon>
        <taxon>Alphaproteobacteria</taxon>
        <taxon>Sphingomonadales</taxon>
        <taxon>Sphingomonadaceae</taxon>
        <taxon>Novosphingobium</taxon>
    </lineage>
</organism>
<evidence type="ECO:0000256" key="2">
    <source>
        <dbReference type="SAM" id="Phobius"/>
    </source>
</evidence>
<dbReference type="PROSITE" id="PS51724">
    <property type="entry name" value="SPOR"/>
    <property type="match status" value="1"/>
</dbReference>
<keyword evidence="2" id="KW-1133">Transmembrane helix</keyword>
<dbReference type="Gene3D" id="3.30.70.1070">
    <property type="entry name" value="Sporulation related repeat"/>
    <property type="match status" value="1"/>
</dbReference>
<comment type="caution">
    <text evidence="4">The sequence shown here is derived from an EMBL/GenBank/DDBJ whole genome shotgun (WGS) entry which is preliminary data.</text>
</comment>
<dbReference type="Pfam" id="PF05036">
    <property type="entry name" value="SPOR"/>
    <property type="match status" value="1"/>
</dbReference>
<evidence type="ECO:0000313" key="4">
    <source>
        <dbReference type="EMBL" id="KMS55235.1"/>
    </source>
</evidence>
<protein>
    <submittedName>
        <fullName evidence="4">Sporulation protein</fullName>
    </submittedName>
</protein>
<dbReference type="OrthoDB" id="7390714at2"/>
<dbReference type="Proteomes" id="UP000052268">
    <property type="component" value="Unassembled WGS sequence"/>
</dbReference>
<dbReference type="RefSeq" id="WP_059151910.1">
    <property type="nucleotide sequence ID" value="NZ_KQ130454.1"/>
</dbReference>
<evidence type="ECO:0000313" key="5">
    <source>
        <dbReference type="Proteomes" id="UP000052268"/>
    </source>
</evidence>
<keyword evidence="5" id="KW-1185">Reference proteome</keyword>
<accession>A0A0J8AKR6</accession>
<dbReference type="InterPro" id="IPR007730">
    <property type="entry name" value="SPOR-like_dom"/>
</dbReference>
<sequence>MAGADDGYIPRPEKKNPVFGTGSPTEPYFEKVGEAAPFGSAFEQPRPVDRQLDLGEEEVRLPWLEGDDEEYADEKAGIGQGVLLGMLGLAALVLIGGAVFWVVNSRPEQPLVADGGVIAAPKEPYKSRPENPGGEVVAGTGDTSFEVAEGQSRAPQIAGRAETTGPGFETAAVPSAKPSPAAAPSAAPVGGVGVQVGAYASREKAEAGWATLKTQYEPLGGISHRVVEGRADIGTVYRLQAVPGDGAAARALCSGMKAAGMSCQIKN</sequence>
<keyword evidence="2" id="KW-0472">Membrane</keyword>
<keyword evidence="2" id="KW-0812">Transmembrane</keyword>
<evidence type="ECO:0000256" key="1">
    <source>
        <dbReference type="SAM" id="MobiDB-lite"/>
    </source>
</evidence>
<proteinExistence type="predicted"/>
<gene>
    <name evidence="4" type="ORF">V474_19565</name>
</gene>
<feature type="transmembrane region" description="Helical" evidence="2">
    <location>
        <begin position="82"/>
        <end position="103"/>
    </location>
</feature>
<dbReference type="PATRIC" id="fig|1114963.3.peg.2749"/>
<name>A0A0J8AKR6_9SPHN</name>
<evidence type="ECO:0000259" key="3">
    <source>
        <dbReference type="PROSITE" id="PS51724"/>
    </source>
</evidence>
<dbReference type="GO" id="GO:0042834">
    <property type="term" value="F:peptidoglycan binding"/>
    <property type="evidence" value="ECO:0007669"/>
    <property type="project" value="InterPro"/>
</dbReference>